<reference evidence="1" key="1">
    <citation type="journal article" date="2022" name="bioRxiv">
        <title>Sequencing and chromosome-scale assembly of the giantPleurodeles waltlgenome.</title>
        <authorList>
            <person name="Brown T."/>
            <person name="Elewa A."/>
            <person name="Iarovenko S."/>
            <person name="Subramanian E."/>
            <person name="Araus A.J."/>
            <person name="Petzold A."/>
            <person name="Susuki M."/>
            <person name="Suzuki K.-i.T."/>
            <person name="Hayashi T."/>
            <person name="Toyoda A."/>
            <person name="Oliveira C."/>
            <person name="Osipova E."/>
            <person name="Leigh N.D."/>
            <person name="Simon A."/>
            <person name="Yun M.H."/>
        </authorList>
    </citation>
    <scope>NUCLEOTIDE SEQUENCE</scope>
    <source>
        <strain evidence="1">20211129_DDA</strain>
        <tissue evidence="1">Liver</tissue>
    </source>
</reference>
<evidence type="ECO:0000313" key="2">
    <source>
        <dbReference type="Proteomes" id="UP001066276"/>
    </source>
</evidence>
<dbReference type="EMBL" id="JANPWB010000005">
    <property type="protein sequence ID" value="KAJ1187849.1"/>
    <property type="molecule type" value="Genomic_DNA"/>
</dbReference>
<dbReference type="AlphaFoldDB" id="A0AAV7UFV8"/>
<organism evidence="1 2">
    <name type="scientific">Pleurodeles waltl</name>
    <name type="common">Iberian ribbed newt</name>
    <dbReference type="NCBI Taxonomy" id="8319"/>
    <lineage>
        <taxon>Eukaryota</taxon>
        <taxon>Metazoa</taxon>
        <taxon>Chordata</taxon>
        <taxon>Craniata</taxon>
        <taxon>Vertebrata</taxon>
        <taxon>Euteleostomi</taxon>
        <taxon>Amphibia</taxon>
        <taxon>Batrachia</taxon>
        <taxon>Caudata</taxon>
        <taxon>Salamandroidea</taxon>
        <taxon>Salamandridae</taxon>
        <taxon>Pleurodelinae</taxon>
        <taxon>Pleurodeles</taxon>
    </lineage>
</organism>
<sequence length="115" mass="13075">MFGAPRANNAERNPEQQRTAACEHLRCACDAVEQLIGTRSGPLLTGEDFFSGSQAYRKRGTDIRDMLFVQEYIDGVLFILDCLFYLFSRSSLDWRRFLLGLPGVPEKRNGYKGYA</sequence>
<comment type="caution">
    <text evidence="1">The sequence shown here is derived from an EMBL/GenBank/DDBJ whole genome shotgun (WGS) entry which is preliminary data.</text>
</comment>
<name>A0AAV7UFV8_PLEWA</name>
<evidence type="ECO:0000313" key="1">
    <source>
        <dbReference type="EMBL" id="KAJ1187849.1"/>
    </source>
</evidence>
<proteinExistence type="predicted"/>
<keyword evidence="2" id="KW-1185">Reference proteome</keyword>
<accession>A0AAV7UFV8</accession>
<gene>
    <name evidence="1" type="ORF">NDU88_004617</name>
</gene>
<protein>
    <submittedName>
        <fullName evidence="1">Uncharacterized protein</fullName>
    </submittedName>
</protein>
<dbReference type="Proteomes" id="UP001066276">
    <property type="component" value="Chromosome 3_1"/>
</dbReference>